<dbReference type="Pfam" id="PF00528">
    <property type="entry name" value="BPD_transp_1"/>
    <property type="match status" value="1"/>
</dbReference>
<comment type="similarity">
    <text evidence="7">Belongs to the binding-protein-dependent transport system permease family.</text>
</comment>
<dbReference type="SUPFAM" id="SSF161098">
    <property type="entry name" value="MetI-like"/>
    <property type="match status" value="1"/>
</dbReference>
<feature type="transmembrane region" description="Helical" evidence="7">
    <location>
        <begin position="107"/>
        <end position="125"/>
    </location>
</feature>
<proteinExistence type="inferred from homology"/>
<reference evidence="9 10" key="1">
    <citation type="submission" date="2023-07" db="EMBL/GenBank/DDBJ databases">
        <title>Genomic Encyclopedia of Type Strains, Phase IV (KMG-IV): sequencing the most valuable type-strain genomes for metagenomic binning, comparative biology and taxonomic classification.</title>
        <authorList>
            <person name="Goeker M."/>
        </authorList>
    </citation>
    <scope>NUCLEOTIDE SEQUENCE [LARGE SCALE GENOMIC DNA]</scope>
    <source>
        <strain evidence="9 10">DSM 9768</strain>
    </source>
</reference>
<comment type="subcellular location">
    <subcellularLocation>
        <location evidence="1 7">Cell membrane</location>
        <topology evidence="1 7">Multi-pass membrane protein</topology>
    </subcellularLocation>
</comment>
<evidence type="ECO:0000313" key="9">
    <source>
        <dbReference type="EMBL" id="MDQ0257331.1"/>
    </source>
</evidence>
<evidence type="ECO:0000256" key="6">
    <source>
        <dbReference type="ARBA" id="ARBA00023136"/>
    </source>
</evidence>
<dbReference type="PROSITE" id="PS50928">
    <property type="entry name" value="ABC_TM1"/>
    <property type="match status" value="1"/>
</dbReference>
<sequence>MLLKLWHKNKIALLFLAPWFIGIIVLGIVPMIASLYLSFTNYNMFQAPTWVGLSNYQTMLFSDSRFIQSLKVTFIYVFVGVPLQLLMAFTLAYILNKGVKGLAGFRAIYYVPSLLGPSIAIAILWRQIFGTNGVFNDVVSIFGVQPNSWVSDPSTALFTLIVLLVWQFGSPMVIFLAGLKQIPEDLYESASIDGAGSLTKLFKITIPMLTPIIFFNVVMQIIGAFQAFTPAYIIGGERGGPLDSTLFYTLYLYIKAFTEFQMGYASAMAWMLLVIIATFTGLLFLSAKKWVFYGE</sequence>
<dbReference type="PANTHER" id="PTHR30193">
    <property type="entry name" value="ABC TRANSPORTER PERMEASE PROTEIN"/>
    <property type="match status" value="1"/>
</dbReference>
<keyword evidence="9" id="KW-0762">Sugar transport</keyword>
<organism evidence="9 10">
    <name type="scientific">Evansella vedderi</name>
    <dbReference type="NCBI Taxonomy" id="38282"/>
    <lineage>
        <taxon>Bacteria</taxon>
        <taxon>Bacillati</taxon>
        <taxon>Bacillota</taxon>
        <taxon>Bacilli</taxon>
        <taxon>Bacillales</taxon>
        <taxon>Bacillaceae</taxon>
        <taxon>Evansella</taxon>
    </lineage>
</organism>
<dbReference type="CDD" id="cd06261">
    <property type="entry name" value="TM_PBP2"/>
    <property type="match status" value="1"/>
</dbReference>
<keyword evidence="4 7" id="KW-0812">Transmembrane</keyword>
<comment type="caution">
    <text evidence="9">The sequence shown here is derived from an EMBL/GenBank/DDBJ whole genome shotgun (WGS) entry which is preliminary data.</text>
</comment>
<evidence type="ECO:0000256" key="1">
    <source>
        <dbReference type="ARBA" id="ARBA00004651"/>
    </source>
</evidence>
<accession>A0ABU0A1G2</accession>
<dbReference type="InterPro" id="IPR000515">
    <property type="entry name" value="MetI-like"/>
</dbReference>
<dbReference type="InterPro" id="IPR051393">
    <property type="entry name" value="ABC_transporter_permease"/>
</dbReference>
<evidence type="ECO:0000259" key="8">
    <source>
        <dbReference type="PROSITE" id="PS50928"/>
    </source>
</evidence>
<protein>
    <submittedName>
        <fullName evidence="9">Multiple sugar transport system permease protein</fullName>
    </submittedName>
</protein>
<dbReference type="SUPFAM" id="SSF160964">
    <property type="entry name" value="MalF N-terminal region-like"/>
    <property type="match status" value="1"/>
</dbReference>
<evidence type="ECO:0000313" key="10">
    <source>
        <dbReference type="Proteomes" id="UP001230005"/>
    </source>
</evidence>
<feature type="transmembrane region" description="Helical" evidence="7">
    <location>
        <begin position="74"/>
        <end position="95"/>
    </location>
</feature>
<evidence type="ECO:0000256" key="4">
    <source>
        <dbReference type="ARBA" id="ARBA00022692"/>
    </source>
</evidence>
<feature type="transmembrane region" description="Helical" evidence="7">
    <location>
        <begin position="212"/>
        <end position="234"/>
    </location>
</feature>
<evidence type="ECO:0000256" key="3">
    <source>
        <dbReference type="ARBA" id="ARBA00022475"/>
    </source>
</evidence>
<feature type="transmembrane region" description="Helical" evidence="7">
    <location>
        <begin position="12"/>
        <end position="37"/>
    </location>
</feature>
<keyword evidence="6 7" id="KW-0472">Membrane</keyword>
<keyword evidence="10" id="KW-1185">Reference proteome</keyword>
<gene>
    <name evidence="9" type="ORF">J2S74_004789</name>
</gene>
<dbReference type="Proteomes" id="UP001230005">
    <property type="component" value="Unassembled WGS sequence"/>
</dbReference>
<name>A0ABU0A1G2_9BACI</name>
<feature type="transmembrane region" description="Helical" evidence="7">
    <location>
        <begin position="156"/>
        <end position="179"/>
    </location>
</feature>
<dbReference type="EMBL" id="JAUSUG010000026">
    <property type="protein sequence ID" value="MDQ0257331.1"/>
    <property type="molecule type" value="Genomic_DNA"/>
</dbReference>
<dbReference type="InterPro" id="IPR035906">
    <property type="entry name" value="MetI-like_sf"/>
</dbReference>
<feature type="domain" description="ABC transmembrane type-1" evidence="8">
    <location>
        <begin position="70"/>
        <end position="283"/>
    </location>
</feature>
<evidence type="ECO:0000256" key="7">
    <source>
        <dbReference type="RuleBase" id="RU363032"/>
    </source>
</evidence>
<keyword evidence="5 7" id="KW-1133">Transmembrane helix</keyword>
<dbReference type="Gene3D" id="1.10.3720.10">
    <property type="entry name" value="MetI-like"/>
    <property type="match status" value="1"/>
</dbReference>
<feature type="transmembrane region" description="Helical" evidence="7">
    <location>
        <begin position="267"/>
        <end position="285"/>
    </location>
</feature>
<dbReference type="PANTHER" id="PTHR30193:SF1">
    <property type="entry name" value="ABC TRANSPORTER PERMEASE PROTEIN YESP-RELATED"/>
    <property type="match status" value="1"/>
</dbReference>
<evidence type="ECO:0000256" key="5">
    <source>
        <dbReference type="ARBA" id="ARBA00022989"/>
    </source>
</evidence>
<keyword evidence="2 7" id="KW-0813">Transport</keyword>
<keyword evidence="3" id="KW-1003">Cell membrane</keyword>
<evidence type="ECO:0000256" key="2">
    <source>
        <dbReference type="ARBA" id="ARBA00022448"/>
    </source>
</evidence>
<dbReference type="RefSeq" id="WP_307330880.1">
    <property type="nucleotide sequence ID" value="NZ_JAUSUG010000026.1"/>
</dbReference>